<evidence type="ECO:0000259" key="2">
    <source>
        <dbReference type="Pfam" id="PF25104"/>
    </source>
</evidence>
<dbReference type="PANTHER" id="PTHR36786:SF1">
    <property type="entry name" value="2-ISOPROPYLMALATE SYNTHASE"/>
    <property type="match status" value="1"/>
</dbReference>
<evidence type="ECO:0000313" key="4">
    <source>
        <dbReference type="Proteomes" id="UP000467841"/>
    </source>
</evidence>
<gene>
    <name evidence="3" type="ORF">MERR_LOCUS26917</name>
</gene>
<dbReference type="Proteomes" id="UP000467841">
    <property type="component" value="Unassembled WGS sequence"/>
</dbReference>
<feature type="compositionally biased region" description="Low complexity" evidence="1">
    <location>
        <begin position="584"/>
        <end position="595"/>
    </location>
</feature>
<dbReference type="Pfam" id="PF25104">
    <property type="entry name" value="DUF7812"/>
    <property type="match status" value="1"/>
</dbReference>
<reference evidence="3" key="1">
    <citation type="submission" date="2020-01" db="EMBL/GenBank/DDBJ databases">
        <authorList>
            <person name="Mishra B."/>
        </authorList>
    </citation>
    <scope>NUCLEOTIDE SEQUENCE [LARGE SCALE GENOMIC DNA]</scope>
</reference>
<sequence length="728" mass="81951">MTAKRNRKKRRASNVSDPGNLFRSLASAIASPQVSKPPILNRLLYILGHFASTQPVNWENCDIASHQWSIKLSGDQVELINFEDVCNLSHVLFTELDRSFENLFSTLFKQNAETCPTFATTEESIGLANLFLRCCMKMVTLLMPKQELVLEKGRTLLSILSRLIRSTNGDCSFVTTHERPLDPRRTFLWEGLEVFMDEILVNKSIRDLLFLVDSAFSSCRLFSKHDRAGVVEMVSAHFIISTSDEKMCVERLYWQQENAYRTPQISLCAAVSLLQNPVISSAPRMIQAYVVLLASDAIGVSAPPCVKELELQLIDRYIDAFEKSVGLYTSHMWKGENASSGKVCVSTSSSRKDVEHLLCRLTLEKVDHLTVKLKESWSAHQSNNAKRENCELVAYSVAYAKASLCVFDSSCSETMLSQTFSILGCVILRASSDDVMDSVLQKYNSSSMEDLYLLASTVKLMSCSMLQAIQVLRNWNSHGSEAVGDVRACKEYKAMMDVVQRFEQFSVHLPGQSFLWDKMKSHTNRHVKSKWMVMHFSGLLSVSYALKLDYLIKGSIFGMVVSLYLFVLEGGDLEALWDSVFLSENPSSSTPSSGSKDSEASGKTEKTTVDRKLSGAVALKFQKLRTLYLGKVSGAKDPENGSDSGIGIEEESCNGEKFLWCMAGKGNLRSSDVEELADFIACEPGKDYSDWLKGRERFRQQRWKLDKIALQRWNKKQKAWRENKRKSC</sequence>
<evidence type="ECO:0000313" key="3">
    <source>
        <dbReference type="EMBL" id="CAA7039682.1"/>
    </source>
</evidence>
<dbReference type="AlphaFoldDB" id="A0A6D2J952"/>
<feature type="compositionally biased region" description="Basic and acidic residues" evidence="1">
    <location>
        <begin position="596"/>
        <end position="609"/>
    </location>
</feature>
<comment type="caution">
    <text evidence="3">The sequence shown here is derived from an EMBL/GenBank/DDBJ whole genome shotgun (WGS) entry which is preliminary data.</text>
</comment>
<dbReference type="OrthoDB" id="1882119at2759"/>
<organism evidence="3 4">
    <name type="scientific">Microthlaspi erraticum</name>
    <dbReference type="NCBI Taxonomy" id="1685480"/>
    <lineage>
        <taxon>Eukaryota</taxon>
        <taxon>Viridiplantae</taxon>
        <taxon>Streptophyta</taxon>
        <taxon>Embryophyta</taxon>
        <taxon>Tracheophyta</taxon>
        <taxon>Spermatophyta</taxon>
        <taxon>Magnoliopsida</taxon>
        <taxon>eudicotyledons</taxon>
        <taxon>Gunneridae</taxon>
        <taxon>Pentapetalae</taxon>
        <taxon>rosids</taxon>
        <taxon>malvids</taxon>
        <taxon>Brassicales</taxon>
        <taxon>Brassicaceae</taxon>
        <taxon>Coluteocarpeae</taxon>
        <taxon>Microthlaspi</taxon>
    </lineage>
</organism>
<dbReference type="EMBL" id="CACVBM020001216">
    <property type="protein sequence ID" value="CAA7039682.1"/>
    <property type="molecule type" value="Genomic_DNA"/>
</dbReference>
<accession>A0A6D2J952</accession>
<keyword evidence="4" id="KW-1185">Reference proteome</keyword>
<feature type="region of interest" description="Disordered" evidence="1">
    <location>
        <begin position="584"/>
        <end position="609"/>
    </location>
</feature>
<name>A0A6D2J952_9BRAS</name>
<dbReference type="PANTHER" id="PTHR36786">
    <property type="entry name" value="2-ISOPROPYLMALATE SYNTHASE"/>
    <property type="match status" value="1"/>
</dbReference>
<protein>
    <recommendedName>
        <fullName evidence="2">DUF7812 domain-containing protein</fullName>
    </recommendedName>
</protein>
<dbReference type="InterPro" id="IPR056714">
    <property type="entry name" value="DUF7812"/>
</dbReference>
<evidence type="ECO:0000256" key="1">
    <source>
        <dbReference type="SAM" id="MobiDB-lite"/>
    </source>
</evidence>
<feature type="domain" description="DUF7812" evidence="2">
    <location>
        <begin position="130"/>
        <end position="576"/>
    </location>
</feature>
<proteinExistence type="predicted"/>